<accession>A0A381SGL0</accession>
<name>A0A381SGL0_9ZZZZ</name>
<dbReference type="Gene3D" id="3.40.350.10">
    <property type="entry name" value="Creatinase/prolidase N-terminal domain"/>
    <property type="match status" value="1"/>
</dbReference>
<evidence type="ECO:0000259" key="1">
    <source>
        <dbReference type="Pfam" id="PF00557"/>
    </source>
</evidence>
<gene>
    <name evidence="3" type="ORF">METZ01_LOCUS55473</name>
</gene>
<organism evidence="3">
    <name type="scientific">marine metagenome</name>
    <dbReference type="NCBI Taxonomy" id="408172"/>
    <lineage>
        <taxon>unclassified sequences</taxon>
        <taxon>metagenomes</taxon>
        <taxon>ecological metagenomes</taxon>
    </lineage>
</organism>
<dbReference type="Pfam" id="PF00557">
    <property type="entry name" value="Peptidase_M24"/>
    <property type="match status" value="1"/>
</dbReference>
<reference evidence="3" key="1">
    <citation type="submission" date="2018-05" db="EMBL/GenBank/DDBJ databases">
        <authorList>
            <person name="Lanie J.A."/>
            <person name="Ng W.-L."/>
            <person name="Kazmierczak K.M."/>
            <person name="Andrzejewski T.M."/>
            <person name="Davidsen T.M."/>
            <person name="Wayne K.J."/>
            <person name="Tettelin H."/>
            <person name="Glass J.I."/>
            <person name="Rusch D."/>
            <person name="Podicherti R."/>
            <person name="Tsui H.-C.T."/>
            <person name="Winkler M.E."/>
        </authorList>
    </citation>
    <scope>NUCLEOTIDE SEQUENCE</scope>
</reference>
<dbReference type="PANTHER" id="PTHR46112:SF3">
    <property type="entry name" value="AMINOPEPTIDASE YPDF"/>
    <property type="match status" value="1"/>
</dbReference>
<dbReference type="SUPFAM" id="SSF55920">
    <property type="entry name" value="Creatinase/aminopeptidase"/>
    <property type="match status" value="1"/>
</dbReference>
<dbReference type="Pfam" id="PF01321">
    <property type="entry name" value="Creatinase_N"/>
    <property type="match status" value="1"/>
</dbReference>
<feature type="domain" description="Creatinase N-terminal" evidence="2">
    <location>
        <begin position="7"/>
        <end position="131"/>
    </location>
</feature>
<dbReference type="InterPro" id="IPR000587">
    <property type="entry name" value="Creatinase_N"/>
</dbReference>
<dbReference type="AlphaFoldDB" id="A0A381SGL0"/>
<dbReference type="SUPFAM" id="SSF53092">
    <property type="entry name" value="Creatinase/prolidase N-terminal domain"/>
    <property type="match status" value="1"/>
</dbReference>
<dbReference type="InterPro" id="IPR000994">
    <property type="entry name" value="Pept_M24"/>
</dbReference>
<dbReference type="InterPro" id="IPR029149">
    <property type="entry name" value="Creatin/AminoP/Spt16_N"/>
</dbReference>
<dbReference type="EMBL" id="UINC01003023">
    <property type="protein sequence ID" value="SVA02619.1"/>
    <property type="molecule type" value="Genomic_DNA"/>
</dbReference>
<evidence type="ECO:0000259" key="2">
    <source>
        <dbReference type="Pfam" id="PF01321"/>
    </source>
</evidence>
<dbReference type="Gene3D" id="3.90.230.10">
    <property type="entry name" value="Creatinase/methionine aminopeptidase superfamily"/>
    <property type="match status" value="1"/>
</dbReference>
<evidence type="ECO:0000313" key="3">
    <source>
        <dbReference type="EMBL" id="SVA02619.1"/>
    </source>
</evidence>
<proteinExistence type="predicted"/>
<protein>
    <recommendedName>
        <fullName evidence="4">Peptidase M24 domain-containing protein</fullName>
    </recommendedName>
</protein>
<dbReference type="CDD" id="cd01092">
    <property type="entry name" value="APP-like"/>
    <property type="match status" value="1"/>
</dbReference>
<evidence type="ECO:0008006" key="4">
    <source>
        <dbReference type="Google" id="ProtNLM"/>
    </source>
</evidence>
<feature type="domain" description="Peptidase M24" evidence="1">
    <location>
        <begin position="141"/>
        <end position="341"/>
    </location>
</feature>
<sequence length="359" mass="40199">MSLTESRVKKLRSRLAEEELDGMYVTYITNVRYLSGFTGSAGSCLILEDATWFVSDGRYDTQSKQQVKGMEILIGSDPHIQILHKHNVFKGKQKIAFEGDHVSVSDMEKLRLTFPECDWTATSNIVERIAMVKDESEIRATRTAVEITDQTFDQIVPEIRPGVMEKEIAAKISYTYKMLGAEADAFDSIIAAGPNSALPHARPGDREIQAGDFVVLDFGAKYDGYHADMTRTVVVKEVTDKHREIYETVQESQRLGCEAARDGVACKEVDDACRDHINEKGYGEYFDHGTGHGLGLEIHTNPRFSQLSKDSVYENYLMTIEPGIYIPEFGGVRIEDDVLIQKDGCEILNQTPKDLLVLG</sequence>
<dbReference type="PANTHER" id="PTHR46112">
    <property type="entry name" value="AMINOPEPTIDASE"/>
    <property type="match status" value="1"/>
</dbReference>
<dbReference type="InterPro" id="IPR050659">
    <property type="entry name" value="Peptidase_M24B"/>
</dbReference>
<dbReference type="InterPro" id="IPR036005">
    <property type="entry name" value="Creatinase/aminopeptidase-like"/>
</dbReference>